<dbReference type="PANTHER" id="PTHR35149:SF2">
    <property type="entry name" value="DUF262 DOMAIN-CONTAINING PROTEIN"/>
    <property type="match status" value="1"/>
</dbReference>
<feature type="compositionally biased region" description="Low complexity" evidence="1">
    <location>
        <begin position="651"/>
        <end position="675"/>
    </location>
</feature>
<gene>
    <name evidence="3" type="ORF">DUNSADRAFT_5298</name>
</gene>
<dbReference type="Pfam" id="PF03235">
    <property type="entry name" value="GmrSD_N"/>
    <property type="match status" value="1"/>
</dbReference>
<feature type="region of interest" description="Disordered" evidence="1">
    <location>
        <begin position="585"/>
        <end position="675"/>
    </location>
</feature>
<feature type="compositionally biased region" description="Basic residues" evidence="1">
    <location>
        <begin position="613"/>
        <end position="623"/>
    </location>
</feature>
<dbReference type="EMBL" id="MU069639">
    <property type="protein sequence ID" value="KAF5836859.1"/>
    <property type="molecule type" value="Genomic_DNA"/>
</dbReference>
<feature type="region of interest" description="Disordered" evidence="1">
    <location>
        <begin position="881"/>
        <end position="904"/>
    </location>
</feature>
<protein>
    <recommendedName>
        <fullName evidence="2">GmrSD restriction endonucleases N-terminal domain-containing protein</fullName>
    </recommendedName>
</protein>
<evidence type="ECO:0000313" key="3">
    <source>
        <dbReference type="EMBL" id="KAF5836859.1"/>
    </source>
</evidence>
<reference evidence="3" key="1">
    <citation type="submission" date="2017-08" db="EMBL/GenBank/DDBJ databases">
        <authorList>
            <person name="Polle J.E."/>
            <person name="Barry K."/>
            <person name="Cushman J."/>
            <person name="Schmutz J."/>
            <person name="Tran D."/>
            <person name="Hathwaick L.T."/>
            <person name="Yim W.C."/>
            <person name="Jenkins J."/>
            <person name="Mckie-Krisberg Z.M."/>
            <person name="Prochnik S."/>
            <person name="Lindquist E."/>
            <person name="Dockter R.B."/>
            <person name="Adam C."/>
            <person name="Molina H."/>
            <person name="Bunkerborg J."/>
            <person name="Jin E."/>
            <person name="Buchheim M."/>
            <person name="Magnuson J."/>
        </authorList>
    </citation>
    <scope>NUCLEOTIDE SEQUENCE</scope>
    <source>
        <strain evidence="3">CCAP 19/18</strain>
    </source>
</reference>
<feature type="compositionally biased region" description="Low complexity" evidence="1">
    <location>
        <begin position="767"/>
        <end position="777"/>
    </location>
</feature>
<feature type="compositionally biased region" description="Gly residues" evidence="1">
    <location>
        <begin position="640"/>
        <end position="650"/>
    </location>
</feature>
<evidence type="ECO:0000313" key="4">
    <source>
        <dbReference type="Proteomes" id="UP000815325"/>
    </source>
</evidence>
<feature type="compositionally biased region" description="Low complexity" evidence="1">
    <location>
        <begin position="701"/>
        <end position="724"/>
    </location>
</feature>
<sequence length="904" mass="100896">MSGMHTNRHHAAFSLCVEALSKGPYGSSLIGMNGCSDERLLDQGLQVPENISRAIPDWVFPNQCLAARLSGGPKRDFLEARQVSLFNLFDGQEYQFDVPHYQRPYSWRTKQVFEMLQDFMASYHSRSEYFLGAIVTTRTGNGNAPLQVIDGQQRLTTLLIILAYVMDWAKSRGNSVLEQRMRRMIYLEADPLDAHSVGRYRLKLRSSDNAFFERNVLHRYLPTPYHLAGVPATAQAEETYAQATEFMPSPAPSAPNGVPTVPLENEAWWRIYENAAFVRSYLELQITREGLAPQDFAFHVLRSCHIVLMNARDEETSFRIFSTLNSRGMDLTMVDKLKADLLQVMQPSQREEYAHAWTELEDVLGRDTFHRVFDYMKDLASASDPQADNLTVLEYFTTRFRQPNSICSVIEVALNYARIMLQLRQCRWEVSGWSSPRGGIGSMEPMLAENTETGVQLLVVQAAEALQLYLELCCDVGERAARWRRVSRILRSHDHGGNSEPPVREVMAAMVLTHKEREEFRAKLEMKDLFSLVDKRTIAHLLLRAEGGATSTNPSLDFSRLRVERIVPPAPPEGSMWRKNKLFGPAWAPHQQPSSPEPHAYRQGNAGGVQHQQYHHQQQHHQHLLQGNGVQAASVQGQQTGDGGWDGPGRAGNSSYSNSDSNTASSSGTSDSSSAGGCYYVGANGGGFQRGSAYAAAGGFAANGASSSSSSSSSSSISSSNGSAPTLEQRESRARRSRSRSGSGSRNGGVAVKQYGEGGRVGSLSLQQQQHQHQQQQRRASPTPDSGGHKYWFEVQRMFWHSKLGNLVLLPTASPLEVASADWDVKANFYRQCGVEALFPEFSGSVVQGRFAQQRFSFEECKARHAEIVQRLCEEFRLDAEEEDILDDSDSDEEESDYDSEEDE</sequence>
<evidence type="ECO:0000256" key="1">
    <source>
        <dbReference type="SAM" id="MobiDB-lite"/>
    </source>
</evidence>
<name>A0ABQ7GQG9_DUNSA</name>
<comment type="caution">
    <text evidence="3">The sequence shown here is derived from an EMBL/GenBank/DDBJ whole genome shotgun (WGS) entry which is preliminary data.</text>
</comment>
<dbReference type="InterPro" id="IPR004919">
    <property type="entry name" value="GmrSD_N"/>
</dbReference>
<dbReference type="Proteomes" id="UP000815325">
    <property type="component" value="Unassembled WGS sequence"/>
</dbReference>
<dbReference type="PANTHER" id="PTHR35149">
    <property type="entry name" value="SLL5132 PROTEIN"/>
    <property type="match status" value="1"/>
</dbReference>
<proteinExistence type="predicted"/>
<feature type="region of interest" description="Disordered" evidence="1">
    <location>
        <begin position="701"/>
        <end position="787"/>
    </location>
</feature>
<evidence type="ECO:0000259" key="2">
    <source>
        <dbReference type="Pfam" id="PF03235"/>
    </source>
</evidence>
<accession>A0ABQ7GQG9</accession>
<feature type="domain" description="GmrSD restriction endonucleases N-terminal" evidence="2">
    <location>
        <begin position="86"/>
        <end position="341"/>
    </location>
</feature>
<keyword evidence="4" id="KW-1185">Reference proteome</keyword>
<organism evidence="3 4">
    <name type="scientific">Dunaliella salina</name>
    <name type="common">Green alga</name>
    <name type="synonym">Protococcus salinus</name>
    <dbReference type="NCBI Taxonomy" id="3046"/>
    <lineage>
        <taxon>Eukaryota</taxon>
        <taxon>Viridiplantae</taxon>
        <taxon>Chlorophyta</taxon>
        <taxon>core chlorophytes</taxon>
        <taxon>Chlorophyceae</taxon>
        <taxon>CS clade</taxon>
        <taxon>Chlamydomonadales</taxon>
        <taxon>Dunaliellaceae</taxon>
        <taxon>Dunaliella</taxon>
    </lineage>
</organism>